<organism evidence="2 3">
    <name type="scientific">Octadecabacter temperatus</name>
    <dbReference type="NCBI Taxonomy" id="1458307"/>
    <lineage>
        <taxon>Bacteria</taxon>
        <taxon>Pseudomonadati</taxon>
        <taxon>Pseudomonadota</taxon>
        <taxon>Alphaproteobacteria</taxon>
        <taxon>Rhodobacterales</taxon>
        <taxon>Roseobacteraceae</taxon>
        <taxon>Octadecabacter</taxon>
    </lineage>
</organism>
<accession>A0A0K0Y1F7</accession>
<dbReference type="GO" id="GO:0043799">
    <property type="term" value="F:glycine oxidase activity"/>
    <property type="evidence" value="ECO:0007669"/>
    <property type="project" value="UniProtKB-EC"/>
</dbReference>
<dbReference type="RefSeq" id="WP_049833187.1">
    <property type="nucleotide sequence ID" value="NZ_CP012160.1"/>
</dbReference>
<dbReference type="OrthoDB" id="7818064at2"/>
<dbReference type="Pfam" id="PF01266">
    <property type="entry name" value="DAO"/>
    <property type="match status" value="1"/>
</dbReference>
<dbReference type="PATRIC" id="fig|1458307.3.peg.165"/>
<dbReference type="GO" id="GO:0005737">
    <property type="term" value="C:cytoplasm"/>
    <property type="evidence" value="ECO:0007669"/>
    <property type="project" value="TreeGrafter"/>
</dbReference>
<dbReference type="EC" id="1.4.3.19" evidence="2"/>
<dbReference type="PANTHER" id="PTHR13847:SF289">
    <property type="entry name" value="GLYCINE OXIDASE"/>
    <property type="match status" value="1"/>
</dbReference>
<dbReference type="SUPFAM" id="SSF51971">
    <property type="entry name" value="Nucleotide-binding domain"/>
    <property type="match status" value="1"/>
</dbReference>
<evidence type="ECO:0000313" key="3">
    <source>
        <dbReference type="Proteomes" id="UP000067444"/>
    </source>
</evidence>
<dbReference type="InterPro" id="IPR006076">
    <property type="entry name" value="FAD-dep_OxRdtase"/>
</dbReference>
<dbReference type="STRING" id="1458307.OSB_01630"/>
<sequence>MATVDVTIRGAGAFGLSVAWACQKAGATVRVIDPNGVASGASGGIVGALAPHVPEQWNPKKAFQLESLLMAESWWADVEAAGGLASGYARTGRLQALPENALKLAQERGLNAQTLWQGRAVWEVVDAHSGFTPKSESGLLIHDTLTGRIHPKQACHSLAAAIQSGGGEIVTDAAHEGHVVWATGWEGLDELTAQHTRLVGAGIKGQAILLDYDARTAPQLFIDGLHIIPHFDGTTAIGATTEREFDEPFTTDAQCDTLLAKARAAVPALQDAPEIRRWAGLRPRARTRAPMLGEHPFCKGEFIANGGFKIGFGMAPLAAEKLAQLILKGENTIPPDFDPVKSL</sequence>
<dbReference type="InterPro" id="IPR036188">
    <property type="entry name" value="FAD/NAD-bd_sf"/>
</dbReference>
<dbReference type="Proteomes" id="UP000067444">
    <property type="component" value="Chromosome"/>
</dbReference>
<keyword evidence="1 2" id="KW-0560">Oxidoreductase</keyword>
<protein>
    <submittedName>
        <fullName evidence="2">Glycine oxidase</fullName>
        <ecNumber evidence="2">1.4.3.19</ecNumber>
    </submittedName>
</protein>
<dbReference type="Gene3D" id="3.50.50.60">
    <property type="entry name" value="FAD/NAD(P)-binding domain"/>
    <property type="match status" value="1"/>
</dbReference>
<dbReference type="Gene3D" id="3.30.9.10">
    <property type="entry name" value="D-Amino Acid Oxidase, subunit A, domain 2"/>
    <property type="match status" value="1"/>
</dbReference>
<evidence type="ECO:0000313" key="2">
    <source>
        <dbReference type="EMBL" id="AKS44732.1"/>
    </source>
</evidence>
<dbReference type="PANTHER" id="PTHR13847">
    <property type="entry name" value="SARCOSINE DEHYDROGENASE-RELATED"/>
    <property type="match status" value="1"/>
</dbReference>
<gene>
    <name evidence="2" type="primary">thiO</name>
    <name evidence="2" type="ORF">OSB_01630</name>
</gene>
<dbReference type="KEGG" id="otm:OSB_01630"/>
<evidence type="ECO:0000256" key="1">
    <source>
        <dbReference type="ARBA" id="ARBA00023002"/>
    </source>
</evidence>
<dbReference type="AlphaFoldDB" id="A0A0K0Y1F7"/>
<proteinExistence type="predicted"/>
<dbReference type="SUPFAM" id="SSF54373">
    <property type="entry name" value="FAD-linked reductases, C-terminal domain"/>
    <property type="match status" value="1"/>
</dbReference>
<keyword evidence="3" id="KW-1185">Reference proteome</keyword>
<dbReference type="EMBL" id="CP012160">
    <property type="protein sequence ID" value="AKS44732.1"/>
    <property type="molecule type" value="Genomic_DNA"/>
</dbReference>
<name>A0A0K0Y1F7_9RHOB</name>
<reference evidence="2 3" key="1">
    <citation type="journal article" date="2015" name="Genome Announc.">
        <title>Closed Genome Sequence of Octadecabacter temperatus SB1, the First Mesophilic Species of the Genus Octadecabacter.</title>
        <authorList>
            <person name="Voget S."/>
            <person name="Billerbeck S."/>
            <person name="Simon M."/>
            <person name="Daniel R."/>
        </authorList>
    </citation>
    <scope>NUCLEOTIDE SEQUENCE [LARGE SCALE GENOMIC DNA]</scope>
    <source>
        <strain evidence="2 3">SB1</strain>
    </source>
</reference>